<dbReference type="Pfam" id="PF01555">
    <property type="entry name" value="N6_N4_Mtase"/>
    <property type="match status" value="1"/>
</dbReference>
<keyword evidence="1" id="KW-0489">Methyltransferase</keyword>
<sequence>MTEQIIKEQTPHIAKHVLGDCAFTSEVYLMDCIEGMKHYPDKYFDLACIDPPYGIGHSLLSGEKRGSKFVRTERHVDWDVLPTDDFWIELFRVSKNQIIWGGNYFLDNLPPTRGMIIWDKIQMFSGADFEFAWTSFDNSAKAFRMSRVEAYGNIDKIHPTQKPISLYDFCFQFAKLEAGAKVLDTHLGSGSSRISANKNGLNFVGFEVDEEYFNKSCKRYDDFVSQVRLF</sequence>
<dbReference type="Gene3D" id="3.40.50.150">
    <property type="entry name" value="Vaccinia Virus protein VP39"/>
    <property type="match status" value="2"/>
</dbReference>
<proteinExistence type="inferred from homology"/>
<evidence type="ECO:0000256" key="2">
    <source>
        <dbReference type="ARBA" id="ARBA00022679"/>
    </source>
</evidence>
<dbReference type="PRINTS" id="PR00508">
    <property type="entry name" value="S21N4MTFRASE"/>
</dbReference>
<comment type="similarity">
    <text evidence="3">Belongs to the N(4)/N(6)-methyltransferase family.</text>
</comment>
<dbReference type="EC" id="2.1.1.-" evidence="3"/>
<evidence type="ECO:0000256" key="1">
    <source>
        <dbReference type="ARBA" id="ARBA00022603"/>
    </source>
</evidence>
<evidence type="ECO:0000313" key="6">
    <source>
        <dbReference type="Proteomes" id="UP000759529"/>
    </source>
</evidence>
<keyword evidence="2" id="KW-0808">Transferase</keyword>
<evidence type="ECO:0000259" key="4">
    <source>
        <dbReference type="Pfam" id="PF01555"/>
    </source>
</evidence>
<feature type="domain" description="DNA methylase N-4/N-6" evidence="4">
    <location>
        <begin position="146"/>
        <end position="214"/>
    </location>
</feature>
<reference evidence="5 6" key="1">
    <citation type="submission" date="2021-02" db="EMBL/GenBank/DDBJ databases">
        <authorList>
            <person name="Jung H.S."/>
            <person name="Chun B.H."/>
            <person name="Jeon C.O."/>
        </authorList>
    </citation>
    <scope>NUCLEOTIDE SEQUENCE [LARGE SCALE GENOMIC DNA]</scope>
    <source>
        <strain evidence="5 6">LMG 25203</strain>
    </source>
</reference>
<keyword evidence="6" id="KW-1185">Reference proteome</keyword>
<evidence type="ECO:0000256" key="3">
    <source>
        <dbReference type="RuleBase" id="RU362026"/>
    </source>
</evidence>
<dbReference type="InterPro" id="IPR001091">
    <property type="entry name" value="RM_Methyltransferase"/>
</dbReference>
<dbReference type="EMBL" id="JACSOD020000368">
    <property type="protein sequence ID" value="MBM6498032.1"/>
    <property type="molecule type" value="Genomic_DNA"/>
</dbReference>
<dbReference type="SUPFAM" id="SSF53335">
    <property type="entry name" value="S-adenosyl-L-methionine-dependent methyltransferases"/>
    <property type="match status" value="1"/>
</dbReference>
<dbReference type="InterPro" id="IPR029063">
    <property type="entry name" value="SAM-dependent_MTases_sf"/>
</dbReference>
<evidence type="ECO:0000313" key="5">
    <source>
        <dbReference type="EMBL" id="MBM6498032.1"/>
    </source>
</evidence>
<gene>
    <name evidence="5" type="ORF">H9X54_001785</name>
</gene>
<protein>
    <recommendedName>
        <fullName evidence="3">Methyltransferase</fullName>
        <ecNumber evidence="3">2.1.1.-</ecNumber>
    </recommendedName>
</protein>
<dbReference type="Proteomes" id="UP000759529">
    <property type="component" value="Unassembled WGS sequence"/>
</dbReference>
<dbReference type="RefSeq" id="WP_187658701.1">
    <property type="nucleotide sequence ID" value="NZ_JACSOD020000368.1"/>
</dbReference>
<accession>A0ABS2CST5</accession>
<comment type="caution">
    <text evidence="5">The sequence shown here is derived from an EMBL/GenBank/DDBJ whole genome shotgun (WGS) entry which is preliminary data.</text>
</comment>
<name>A0ABS2CST5_9FLAO</name>
<dbReference type="InterPro" id="IPR002941">
    <property type="entry name" value="DNA_methylase_N4/N6"/>
</dbReference>
<organism evidence="5 6">
    <name type="scientific">Flavobacterium macrobrachii</name>
    <dbReference type="NCBI Taxonomy" id="591204"/>
    <lineage>
        <taxon>Bacteria</taxon>
        <taxon>Pseudomonadati</taxon>
        <taxon>Bacteroidota</taxon>
        <taxon>Flavobacteriia</taxon>
        <taxon>Flavobacteriales</taxon>
        <taxon>Flavobacteriaceae</taxon>
        <taxon>Flavobacterium</taxon>
    </lineage>
</organism>